<dbReference type="Proteomes" id="UP000829720">
    <property type="component" value="Unassembled WGS sequence"/>
</dbReference>
<evidence type="ECO:0000259" key="8">
    <source>
        <dbReference type="Pfam" id="PF07686"/>
    </source>
</evidence>
<dbReference type="InterPro" id="IPR013783">
    <property type="entry name" value="Ig-like_fold"/>
</dbReference>
<sequence length="328" mass="35411">METSRALLYVTSLLAFLTQTVCRAEGPVCVLKGSSKWLDVPEYQDLQFNTMFWNFNNDESVLEYSHKFKDLTVYKAFKDKVEFSQTNFSLLLKNMQAGDSGLYTAKITDANGKIKHVAKHRLSVKEAVPKPQVKVELLSSGGGYCNVSVNCSAKDTWATYTCDHTHCTQVQSTPSPSAINITVTATNGSILCESSNCASTSNQSASMEDHCTKVNSSNGVSKGVIIGVIIVVIGVTLVIVGIIVIKKYWHSGGSTITQSQCLNTEYASVEGPGIQNGGSFQLESAYDTVNTPGSQRPPEGISVYATVGQPGHPPDKPESVYATVNKRS</sequence>
<evidence type="ECO:0000256" key="1">
    <source>
        <dbReference type="ARBA" id="ARBA00004370"/>
    </source>
</evidence>
<organism evidence="9 10">
    <name type="scientific">Albula goreensis</name>
    <dbReference type="NCBI Taxonomy" id="1534307"/>
    <lineage>
        <taxon>Eukaryota</taxon>
        <taxon>Metazoa</taxon>
        <taxon>Chordata</taxon>
        <taxon>Craniata</taxon>
        <taxon>Vertebrata</taxon>
        <taxon>Euteleostomi</taxon>
        <taxon>Actinopterygii</taxon>
        <taxon>Neopterygii</taxon>
        <taxon>Teleostei</taxon>
        <taxon>Albuliformes</taxon>
        <taxon>Albulidae</taxon>
        <taxon>Albula</taxon>
    </lineage>
</organism>
<keyword evidence="6" id="KW-1133">Transmembrane helix</keyword>
<dbReference type="Gene3D" id="2.60.40.10">
    <property type="entry name" value="Immunoglobulins"/>
    <property type="match status" value="1"/>
</dbReference>
<feature type="transmembrane region" description="Helical" evidence="6">
    <location>
        <begin position="224"/>
        <end position="245"/>
    </location>
</feature>
<feature type="region of interest" description="Disordered" evidence="5">
    <location>
        <begin position="289"/>
        <end position="328"/>
    </location>
</feature>
<proteinExistence type="predicted"/>
<evidence type="ECO:0000313" key="9">
    <source>
        <dbReference type="EMBL" id="KAI1901205.1"/>
    </source>
</evidence>
<dbReference type="GO" id="GO:0016020">
    <property type="term" value="C:membrane"/>
    <property type="evidence" value="ECO:0007669"/>
    <property type="project" value="UniProtKB-SubCell"/>
</dbReference>
<keyword evidence="10" id="KW-1185">Reference proteome</keyword>
<gene>
    <name evidence="9" type="ORF">AGOR_G00031900</name>
</gene>
<comment type="subcellular location">
    <subcellularLocation>
        <location evidence="1">Membrane</location>
    </subcellularLocation>
</comment>
<evidence type="ECO:0000256" key="5">
    <source>
        <dbReference type="SAM" id="MobiDB-lite"/>
    </source>
</evidence>
<name>A0A8T3E3L4_9TELE</name>
<dbReference type="InterPro" id="IPR013106">
    <property type="entry name" value="Ig_V-set"/>
</dbReference>
<evidence type="ECO:0000256" key="6">
    <source>
        <dbReference type="SAM" id="Phobius"/>
    </source>
</evidence>
<dbReference type="PANTHER" id="PTHR12080:SF80">
    <property type="entry name" value="IMMUNOGLOBULIN V-SET DOMAIN-CONTAINING PROTEIN"/>
    <property type="match status" value="1"/>
</dbReference>
<dbReference type="Pfam" id="PF07686">
    <property type="entry name" value="V-set"/>
    <property type="match status" value="1"/>
</dbReference>
<keyword evidence="4" id="KW-0325">Glycoprotein</keyword>
<feature type="chain" id="PRO_5035869507" description="Immunoglobulin V-set domain-containing protein" evidence="7">
    <location>
        <begin position="25"/>
        <end position="328"/>
    </location>
</feature>
<evidence type="ECO:0000256" key="2">
    <source>
        <dbReference type="ARBA" id="ARBA00022729"/>
    </source>
</evidence>
<dbReference type="SUPFAM" id="SSF48726">
    <property type="entry name" value="Immunoglobulin"/>
    <property type="match status" value="1"/>
</dbReference>
<keyword evidence="2 7" id="KW-0732">Signal</keyword>
<reference evidence="9" key="1">
    <citation type="submission" date="2021-01" db="EMBL/GenBank/DDBJ databases">
        <authorList>
            <person name="Zahm M."/>
            <person name="Roques C."/>
            <person name="Cabau C."/>
            <person name="Klopp C."/>
            <person name="Donnadieu C."/>
            <person name="Jouanno E."/>
            <person name="Lampietro C."/>
            <person name="Louis A."/>
            <person name="Herpin A."/>
            <person name="Echchiki A."/>
            <person name="Berthelot C."/>
            <person name="Parey E."/>
            <person name="Roest-Crollius H."/>
            <person name="Braasch I."/>
            <person name="Postlethwait J."/>
            <person name="Bobe J."/>
            <person name="Montfort J."/>
            <person name="Bouchez O."/>
            <person name="Begum T."/>
            <person name="Mejri S."/>
            <person name="Adams A."/>
            <person name="Chen W.-J."/>
            <person name="Guiguen Y."/>
        </authorList>
    </citation>
    <scope>NUCLEOTIDE SEQUENCE</scope>
    <source>
        <tissue evidence="9">Blood</tissue>
    </source>
</reference>
<feature type="domain" description="Immunoglobulin V-set" evidence="8">
    <location>
        <begin position="33"/>
        <end position="124"/>
    </location>
</feature>
<evidence type="ECO:0000256" key="3">
    <source>
        <dbReference type="ARBA" id="ARBA00023136"/>
    </source>
</evidence>
<feature type="signal peptide" evidence="7">
    <location>
        <begin position="1"/>
        <end position="24"/>
    </location>
</feature>
<dbReference type="InterPro" id="IPR015631">
    <property type="entry name" value="CD2/SLAM_rcpt"/>
</dbReference>
<keyword evidence="3 6" id="KW-0472">Membrane</keyword>
<protein>
    <recommendedName>
        <fullName evidence="8">Immunoglobulin V-set domain-containing protein</fullName>
    </recommendedName>
</protein>
<dbReference type="InterPro" id="IPR036179">
    <property type="entry name" value="Ig-like_dom_sf"/>
</dbReference>
<dbReference type="EMBL" id="JAERUA010000003">
    <property type="protein sequence ID" value="KAI1901205.1"/>
    <property type="molecule type" value="Genomic_DNA"/>
</dbReference>
<comment type="caution">
    <text evidence="9">The sequence shown here is derived from an EMBL/GenBank/DDBJ whole genome shotgun (WGS) entry which is preliminary data.</text>
</comment>
<keyword evidence="6" id="KW-0812">Transmembrane</keyword>
<evidence type="ECO:0000313" key="10">
    <source>
        <dbReference type="Proteomes" id="UP000829720"/>
    </source>
</evidence>
<evidence type="ECO:0000256" key="4">
    <source>
        <dbReference type="ARBA" id="ARBA00023180"/>
    </source>
</evidence>
<dbReference type="PANTHER" id="PTHR12080">
    <property type="entry name" value="SIGNALING LYMPHOCYTIC ACTIVATION MOLECULE"/>
    <property type="match status" value="1"/>
</dbReference>
<dbReference type="AlphaFoldDB" id="A0A8T3E3L4"/>
<evidence type="ECO:0000256" key="7">
    <source>
        <dbReference type="SAM" id="SignalP"/>
    </source>
</evidence>
<accession>A0A8T3E3L4</accession>
<dbReference type="OrthoDB" id="6353782at2759"/>